<keyword evidence="3" id="KW-1185">Reference proteome</keyword>
<dbReference type="STRING" id="767519.SAMN05216559_2978"/>
<organism evidence="2 3">
    <name type="scientific">Halomicrobium zhouii</name>
    <dbReference type="NCBI Taxonomy" id="767519"/>
    <lineage>
        <taxon>Archaea</taxon>
        <taxon>Methanobacteriati</taxon>
        <taxon>Methanobacteriota</taxon>
        <taxon>Stenosarchaea group</taxon>
        <taxon>Halobacteria</taxon>
        <taxon>Halobacteriales</taxon>
        <taxon>Haloarculaceae</taxon>
        <taxon>Halomicrobium</taxon>
    </lineage>
</organism>
<dbReference type="OrthoDB" id="333505at2157"/>
<feature type="compositionally biased region" description="Basic and acidic residues" evidence="1">
    <location>
        <begin position="1"/>
        <end position="23"/>
    </location>
</feature>
<proteinExistence type="predicted"/>
<accession>A0A1I6LRN6</accession>
<dbReference type="RefSeq" id="WP_089817335.1">
    <property type="nucleotide sequence ID" value="NZ_FOZK01000003.1"/>
</dbReference>
<dbReference type="AlphaFoldDB" id="A0A1I6LRN6"/>
<evidence type="ECO:0000313" key="3">
    <source>
        <dbReference type="Proteomes" id="UP000199062"/>
    </source>
</evidence>
<feature type="region of interest" description="Disordered" evidence="1">
    <location>
        <begin position="1"/>
        <end position="28"/>
    </location>
</feature>
<dbReference type="EMBL" id="FOZK01000003">
    <property type="protein sequence ID" value="SFS06121.1"/>
    <property type="molecule type" value="Genomic_DNA"/>
</dbReference>
<protein>
    <recommendedName>
        <fullName evidence="4">GNAT family acetyltransferase</fullName>
    </recommendedName>
</protein>
<dbReference type="Pfam" id="PF19133">
    <property type="entry name" value="DUF5816"/>
    <property type="match status" value="1"/>
</dbReference>
<reference evidence="2 3" key="1">
    <citation type="submission" date="2016-10" db="EMBL/GenBank/DDBJ databases">
        <authorList>
            <person name="de Groot N.N."/>
        </authorList>
    </citation>
    <scope>NUCLEOTIDE SEQUENCE [LARGE SCALE GENOMIC DNA]</scope>
    <source>
        <strain evidence="2 3">CGMCC 1.10457</strain>
    </source>
</reference>
<evidence type="ECO:0000313" key="2">
    <source>
        <dbReference type="EMBL" id="SFS06121.1"/>
    </source>
</evidence>
<sequence length="79" mass="9209">MEERDGPDGRQLYVDREQRERGSKGPFFVAFGDPDRESRWGYFCDNCQTFNNAMDAMGRIQCNVCSNVRKPDEWDAAHE</sequence>
<gene>
    <name evidence="2" type="ORF">SAMN05216559_2978</name>
</gene>
<dbReference type="InterPro" id="IPR043854">
    <property type="entry name" value="DUF5816"/>
</dbReference>
<evidence type="ECO:0008006" key="4">
    <source>
        <dbReference type="Google" id="ProtNLM"/>
    </source>
</evidence>
<evidence type="ECO:0000256" key="1">
    <source>
        <dbReference type="SAM" id="MobiDB-lite"/>
    </source>
</evidence>
<dbReference type="Proteomes" id="UP000199062">
    <property type="component" value="Unassembled WGS sequence"/>
</dbReference>
<name>A0A1I6LRN6_9EURY</name>